<comment type="catalytic activity">
    <reaction evidence="1">
        <text>S-ubiquitinyl-[E2 ubiquitin-conjugating enzyme]-L-cysteine + [acceptor protein]-L-lysine = [E2 ubiquitin-conjugating enzyme]-L-cysteine + N(6)-ubiquitinyl-[acceptor protein]-L-lysine.</text>
        <dbReference type="EC" id="2.3.2.27"/>
    </reaction>
</comment>
<comment type="pathway">
    <text evidence="3">Protein modification; protein ubiquitination.</text>
</comment>
<dbReference type="InterPro" id="IPR017907">
    <property type="entry name" value="Znf_RING_CS"/>
</dbReference>
<evidence type="ECO:0000256" key="4">
    <source>
        <dbReference type="ARBA" id="ARBA00012483"/>
    </source>
</evidence>
<dbReference type="InterPro" id="IPR013083">
    <property type="entry name" value="Znf_RING/FYVE/PHD"/>
</dbReference>
<evidence type="ECO:0000256" key="10">
    <source>
        <dbReference type="ARBA" id="ARBA00022833"/>
    </source>
</evidence>
<dbReference type="Pfam" id="PF18408">
    <property type="entry name" value="zf_Hakai"/>
    <property type="match status" value="1"/>
</dbReference>
<dbReference type="Gene3D" id="6.10.140.2210">
    <property type="match status" value="1"/>
</dbReference>
<dbReference type="UniPathway" id="UPA00143"/>
<dbReference type="InterPro" id="IPR041042">
    <property type="entry name" value="Znf_Hakai"/>
</dbReference>
<dbReference type="Gene3D" id="3.30.40.10">
    <property type="entry name" value="Zinc/RING finger domain, C3HC4 (zinc finger)"/>
    <property type="match status" value="1"/>
</dbReference>
<feature type="compositionally biased region" description="Low complexity" evidence="15">
    <location>
        <begin position="367"/>
        <end position="409"/>
    </location>
</feature>
<dbReference type="GO" id="GO:0030155">
    <property type="term" value="P:regulation of cell adhesion"/>
    <property type="evidence" value="ECO:0007669"/>
    <property type="project" value="TreeGrafter"/>
</dbReference>
<evidence type="ECO:0000256" key="7">
    <source>
        <dbReference type="ARBA" id="ARBA00022723"/>
    </source>
</evidence>
<keyword evidence="5" id="KW-0217">Developmental protein</keyword>
<dbReference type="EC" id="2.3.2.27" evidence="4"/>
<dbReference type="PROSITE" id="PS00518">
    <property type="entry name" value="ZF_RING_1"/>
    <property type="match status" value="1"/>
</dbReference>
<evidence type="ECO:0000256" key="15">
    <source>
        <dbReference type="SAM" id="MobiDB-lite"/>
    </source>
</evidence>
<dbReference type="InterPro" id="IPR040383">
    <property type="entry name" value="HAKAI/CBLL2"/>
</dbReference>
<evidence type="ECO:0000259" key="16">
    <source>
        <dbReference type="PROSITE" id="PS50089"/>
    </source>
</evidence>
<feature type="compositionally biased region" description="Basic residues" evidence="15">
    <location>
        <begin position="1"/>
        <end position="35"/>
    </location>
</feature>
<dbReference type="InterPro" id="IPR001841">
    <property type="entry name" value="Znf_RING"/>
</dbReference>
<dbReference type="AlphaFoldDB" id="U5EQL1"/>
<evidence type="ECO:0000256" key="1">
    <source>
        <dbReference type="ARBA" id="ARBA00000900"/>
    </source>
</evidence>
<sequence length="409" mass="45741">MDSVKKGSKGRGAKKTPAKRGRGRGGTRGRGRGARKVISSDEEESIEVPETRDEEPEVETIQKSSPSTEIVPESTPIIDMEADISQLEAPTFTTITRAPPEPMVKLDWDQKVNLIGEKVPNPMIYCCDQCEKPILIYGRAIPCKHVFCLKCARADANKICPRCKEKVIRVEQTGLGSVFMCNHGGTRYGKSGCRRTYLSERDLQAHINHRHINAPVVTVTEQKQPTIQEQKTAITSNVIQPHRKNSSDQQQLNQTNRTHSSGSNNATSSSTPRTNLISVQLQENQQQQQPSTGISQMTTQAVVSQQQHSIPTQQMSEMQVNSTYYNQTLGYSTSPYTAPAPPIPPSQMLHSIPLSVPRPPMPPQQPPYYSAYSSQTYSSTQQYGLQQGNQSWNQQQQQQQQQNQSQYYR</sequence>
<dbReference type="PROSITE" id="PS50089">
    <property type="entry name" value="ZF_RING_2"/>
    <property type="match status" value="1"/>
</dbReference>
<feature type="region of interest" description="Disordered" evidence="15">
    <location>
        <begin position="349"/>
        <end position="409"/>
    </location>
</feature>
<evidence type="ECO:0000256" key="12">
    <source>
        <dbReference type="ARBA" id="ARBA00038499"/>
    </source>
</evidence>
<evidence type="ECO:0000256" key="3">
    <source>
        <dbReference type="ARBA" id="ARBA00004906"/>
    </source>
</evidence>
<dbReference type="GO" id="GO:0061630">
    <property type="term" value="F:ubiquitin protein ligase activity"/>
    <property type="evidence" value="ECO:0007669"/>
    <property type="project" value="UniProtKB-EC"/>
</dbReference>
<comment type="similarity">
    <text evidence="12">Belongs to the Hakai family.</text>
</comment>
<name>U5EQL1_9DIPT</name>
<dbReference type="PANTHER" id="PTHR13480">
    <property type="entry name" value="E3 UBIQUITIN-PROTEIN LIGASE HAKAI-RELATED"/>
    <property type="match status" value="1"/>
</dbReference>
<evidence type="ECO:0000256" key="8">
    <source>
        <dbReference type="ARBA" id="ARBA00022771"/>
    </source>
</evidence>
<keyword evidence="7" id="KW-0479">Metal-binding</keyword>
<dbReference type="GO" id="GO:0005634">
    <property type="term" value="C:nucleus"/>
    <property type="evidence" value="ECO:0007669"/>
    <property type="project" value="UniProtKB-SubCell"/>
</dbReference>
<keyword evidence="9" id="KW-0833">Ubl conjugation pathway</keyword>
<comment type="subcellular location">
    <subcellularLocation>
        <location evidence="2">Nucleus</location>
    </subcellularLocation>
</comment>
<feature type="domain" description="RING-type" evidence="16">
    <location>
        <begin position="127"/>
        <end position="164"/>
    </location>
</feature>
<dbReference type="InterPro" id="IPR040380">
    <property type="entry name" value="HAKAI-like_RING-HC"/>
</dbReference>
<feature type="region of interest" description="Disordered" evidence="15">
    <location>
        <begin position="1"/>
        <end position="70"/>
    </location>
</feature>
<proteinExistence type="evidence at transcript level"/>
<evidence type="ECO:0000256" key="5">
    <source>
        <dbReference type="ARBA" id="ARBA00022473"/>
    </source>
</evidence>
<feature type="compositionally biased region" description="Polar residues" evidence="15">
    <location>
        <begin position="247"/>
        <end position="259"/>
    </location>
</feature>
<dbReference type="PANTHER" id="PTHR13480:SF0">
    <property type="entry name" value="E3 UBIQUITIN-PROTEIN LIGASE HAKAI"/>
    <property type="match status" value="1"/>
</dbReference>
<reference evidence="17" key="1">
    <citation type="journal article" date="2014" name="Insect Biochem. Mol. Biol.">
        <title>An insight into the sialome of the frog biting fly, Corethrella appendiculata.</title>
        <authorList>
            <person name="Ribeiro J.M.C."/>
            <person name="Chagas A.C."/>
            <person name="Pham V.M."/>
            <person name="Lounibos L.P."/>
            <person name="Calvo E."/>
        </authorList>
    </citation>
    <scope>NUCLEOTIDE SEQUENCE</scope>
    <source>
        <tissue evidence="17">Salivary glands</tissue>
    </source>
</reference>
<evidence type="ECO:0000256" key="9">
    <source>
        <dbReference type="ARBA" id="ARBA00022786"/>
    </source>
</evidence>
<evidence type="ECO:0000256" key="2">
    <source>
        <dbReference type="ARBA" id="ARBA00004123"/>
    </source>
</evidence>
<feature type="compositionally biased region" description="Acidic residues" evidence="15">
    <location>
        <begin position="40"/>
        <end position="58"/>
    </location>
</feature>
<evidence type="ECO:0000256" key="13">
    <source>
        <dbReference type="ARBA" id="ARBA00041081"/>
    </source>
</evidence>
<feature type="compositionally biased region" description="Polar residues" evidence="15">
    <location>
        <begin position="290"/>
        <end position="315"/>
    </location>
</feature>
<protein>
    <recommendedName>
        <fullName evidence="13">E3 ubiquitin-protein ligase Hakai</fullName>
        <ecNumber evidence="4">2.3.2.27</ecNumber>
    </recommendedName>
</protein>
<accession>U5EQL1</accession>
<feature type="region of interest" description="Disordered" evidence="15">
    <location>
        <begin position="239"/>
        <end position="315"/>
    </location>
</feature>
<organism evidence="17">
    <name type="scientific">Corethrella appendiculata</name>
    <dbReference type="NCBI Taxonomy" id="1370023"/>
    <lineage>
        <taxon>Eukaryota</taxon>
        <taxon>Metazoa</taxon>
        <taxon>Ecdysozoa</taxon>
        <taxon>Arthropoda</taxon>
        <taxon>Hexapoda</taxon>
        <taxon>Insecta</taxon>
        <taxon>Pterygota</taxon>
        <taxon>Neoptera</taxon>
        <taxon>Endopterygota</taxon>
        <taxon>Diptera</taxon>
        <taxon>Nematocera</taxon>
        <taxon>Culicoidea</taxon>
        <taxon>Chaoboridae</taxon>
        <taxon>Corethrella</taxon>
    </lineage>
</organism>
<keyword evidence="6" id="KW-0808">Transferase</keyword>
<feature type="compositionally biased region" description="Pro residues" evidence="15">
    <location>
        <begin position="356"/>
        <end position="366"/>
    </location>
</feature>
<dbReference type="GO" id="GO:0016567">
    <property type="term" value="P:protein ubiquitination"/>
    <property type="evidence" value="ECO:0007669"/>
    <property type="project" value="UniProtKB-UniPathway"/>
</dbReference>
<evidence type="ECO:0000256" key="11">
    <source>
        <dbReference type="ARBA" id="ARBA00023242"/>
    </source>
</evidence>
<evidence type="ECO:0000256" key="6">
    <source>
        <dbReference type="ARBA" id="ARBA00022679"/>
    </source>
</evidence>
<keyword evidence="8 14" id="KW-0863">Zinc-finger</keyword>
<evidence type="ECO:0000256" key="14">
    <source>
        <dbReference type="PROSITE-ProRule" id="PRU00175"/>
    </source>
</evidence>
<keyword evidence="10" id="KW-0862">Zinc</keyword>
<keyword evidence="11" id="KW-0539">Nucleus</keyword>
<dbReference type="GO" id="GO:0008270">
    <property type="term" value="F:zinc ion binding"/>
    <property type="evidence" value="ECO:0007669"/>
    <property type="project" value="UniProtKB-KW"/>
</dbReference>
<feature type="compositionally biased region" description="Low complexity" evidence="15">
    <location>
        <begin position="280"/>
        <end position="289"/>
    </location>
</feature>
<feature type="compositionally biased region" description="Low complexity" evidence="15">
    <location>
        <begin position="260"/>
        <end position="271"/>
    </location>
</feature>
<dbReference type="EMBL" id="GANO01004224">
    <property type="protein sequence ID" value="JAB55647.1"/>
    <property type="molecule type" value="mRNA"/>
</dbReference>
<dbReference type="CDD" id="cd16508">
    <property type="entry name" value="RING-HC_HAKAI-like"/>
    <property type="match status" value="1"/>
</dbReference>
<evidence type="ECO:0000313" key="17">
    <source>
        <dbReference type="EMBL" id="JAB55647.1"/>
    </source>
</evidence>
<dbReference type="FunFam" id="3.30.40.10:FF:000432">
    <property type="entry name" value="E3 ubiquitin-protein ligase Hakai"/>
    <property type="match status" value="1"/>
</dbReference>